<feature type="chain" id="PRO_5043966569" evidence="1">
    <location>
        <begin position="25"/>
        <end position="82"/>
    </location>
</feature>
<accession>A0AAV5VJ12</accession>
<comment type="caution">
    <text evidence="2">The sequence shown here is derived from an EMBL/GenBank/DDBJ whole genome shotgun (WGS) entry which is preliminary data.</text>
</comment>
<keyword evidence="1" id="KW-0732">Signal</keyword>
<sequence>MARSLISSLLLLVIFATFIISIFALDEVEEEKRGRNPYSWQNSMDKRGRNPYSWMSGAKRARNPYSWMEFQKRARNPYSWME</sequence>
<evidence type="ECO:0000256" key="1">
    <source>
        <dbReference type="SAM" id="SignalP"/>
    </source>
</evidence>
<dbReference type="EMBL" id="BTSY01000003">
    <property type="protein sequence ID" value="GMT19376.1"/>
    <property type="molecule type" value="Genomic_DNA"/>
</dbReference>
<dbReference type="Proteomes" id="UP001432322">
    <property type="component" value="Unassembled WGS sequence"/>
</dbReference>
<protein>
    <submittedName>
        <fullName evidence="2">Uncharacterized protein</fullName>
    </submittedName>
</protein>
<feature type="signal peptide" evidence="1">
    <location>
        <begin position="1"/>
        <end position="24"/>
    </location>
</feature>
<organism evidence="2 3">
    <name type="scientific">Pristionchus fissidentatus</name>
    <dbReference type="NCBI Taxonomy" id="1538716"/>
    <lineage>
        <taxon>Eukaryota</taxon>
        <taxon>Metazoa</taxon>
        <taxon>Ecdysozoa</taxon>
        <taxon>Nematoda</taxon>
        <taxon>Chromadorea</taxon>
        <taxon>Rhabditida</taxon>
        <taxon>Rhabditina</taxon>
        <taxon>Diplogasteromorpha</taxon>
        <taxon>Diplogasteroidea</taxon>
        <taxon>Neodiplogasteridae</taxon>
        <taxon>Pristionchus</taxon>
    </lineage>
</organism>
<dbReference type="AlphaFoldDB" id="A0AAV5VJ12"/>
<keyword evidence="3" id="KW-1185">Reference proteome</keyword>
<reference evidence="2" key="1">
    <citation type="submission" date="2023-10" db="EMBL/GenBank/DDBJ databases">
        <title>Genome assembly of Pristionchus species.</title>
        <authorList>
            <person name="Yoshida K."/>
            <person name="Sommer R.J."/>
        </authorList>
    </citation>
    <scope>NUCLEOTIDE SEQUENCE</scope>
    <source>
        <strain evidence="2">RS5133</strain>
    </source>
</reference>
<gene>
    <name evidence="2" type="ORF">PFISCL1PPCAC_10673</name>
</gene>
<evidence type="ECO:0000313" key="3">
    <source>
        <dbReference type="Proteomes" id="UP001432322"/>
    </source>
</evidence>
<proteinExistence type="predicted"/>
<name>A0AAV5VJ12_9BILA</name>
<evidence type="ECO:0000313" key="2">
    <source>
        <dbReference type="EMBL" id="GMT19376.1"/>
    </source>
</evidence>